<name>A0A0C2INW6_THEKT</name>
<reference evidence="2 3" key="1">
    <citation type="journal article" date="2014" name="Genome Biol. Evol.">
        <title>The genome of the myxosporean Thelohanellus kitauei shows adaptations to nutrient acquisition within its fish host.</title>
        <authorList>
            <person name="Yang Y."/>
            <person name="Xiong J."/>
            <person name="Zhou Z."/>
            <person name="Huo F."/>
            <person name="Miao W."/>
            <person name="Ran C."/>
            <person name="Liu Y."/>
            <person name="Zhang J."/>
            <person name="Feng J."/>
            <person name="Wang M."/>
            <person name="Wang M."/>
            <person name="Wang L."/>
            <person name="Yao B."/>
        </authorList>
    </citation>
    <scope>NUCLEOTIDE SEQUENCE [LARGE SCALE GENOMIC DNA]</scope>
    <source>
        <strain evidence="2">Wuqing</strain>
    </source>
</reference>
<evidence type="ECO:0000313" key="3">
    <source>
        <dbReference type="Proteomes" id="UP000031668"/>
    </source>
</evidence>
<accession>A0A0C2INW6</accession>
<proteinExistence type="predicted"/>
<keyword evidence="1" id="KW-1133">Transmembrane helix</keyword>
<evidence type="ECO:0000313" key="2">
    <source>
        <dbReference type="EMBL" id="KII67174.1"/>
    </source>
</evidence>
<dbReference type="EMBL" id="JWZT01003288">
    <property type="protein sequence ID" value="KII67174.1"/>
    <property type="molecule type" value="Genomic_DNA"/>
</dbReference>
<evidence type="ECO:0000256" key="1">
    <source>
        <dbReference type="SAM" id="Phobius"/>
    </source>
</evidence>
<dbReference type="Proteomes" id="UP000031668">
    <property type="component" value="Unassembled WGS sequence"/>
</dbReference>
<feature type="transmembrane region" description="Helical" evidence="1">
    <location>
        <begin position="92"/>
        <end position="111"/>
    </location>
</feature>
<keyword evidence="1" id="KW-0812">Transmembrane</keyword>
<sequence length="113" mass="13230">MMQITEVDTPENTTEQKIIKLIRSELKIAYSILYPINSELRHSIGRRRFNQVVSCVKSAILLQPINYTKVQKCLHLTIVCARWLIREIKIGFHVNAFFMMFAVVARLRQLLIN</sequence>
<organism evidence="2 3">
    <name type="scientific">Thelohanellus kitauei</name>
    <name type="common">Myxosporean</name>
    <dbReference type="NCBI Taxonomy" id="669202"/>
    <lineage>
        <taxon>Eukaryota</taxon>
        <taxon>Metazoa</taxon>
        <taxon>Cnidaria</taxon>
        <taxon>Myxozoa</taxon>
        <taxon>Myxosporea</taxon>
        <taxon>Bivalvulida</taxon>
        <taxon>Platysporina</taxon>
        <taxon>Myxobolidae</taxon>
        <taxon>Thelohanellus</taxon>
    </lineage>
</organism>
<protein>
    <submittedName>
        <fullName evidence="2">Uncharacterized protein</fullName>
    </submittedName>
</protein>
<dbReference type="OrthoDB" id="10566572at2759"/>
<keyword evidence="3" id="KW-1185">Reference proteome</keyword>
<keyword evidence="1" id="KW-0472">Membrane</keyword>
<dbReference type="AlphaFoldDB" id="A0A0C2INW6"/>
<comment type="caution">
    <text evidence="2">The sequence shown here is derived from an EMBL/GenBank/DDBJ whole genome shotgun (WGS) entry which is preliminary data.</text>
</comment>
<gene>
    <name evidence="2" type="ORF">RF11_11229</name>
</gene>